<sequence>MRRAVASLAGAGALLLTGCAAAAEDDVRAVATAFQDPGEDPQGRCDLLAPATRAALEGDAAAPCPEAIADLPLPGGEVTSVVVWGDDAQVRIGGDVVFLSGAGGRWLVTAAACEPRGEMPYDCEVEGS</sequence>
<keyword evidence="3" id="KW-1185">Reference proteome</keyword>
<proteinExistence type="predicted"/>
<name>A0ABU2K9A7_9ACTN</name>
<feature type="signal peptide" evidence="1">
    <location>
        <begin position="1"/>
        <end position="22"/>
    </location>
</feature>
<comment type="caution">
    <text evidence="2">The sequence shown here is derived from an EMBL/GenBank/DDBJ whole genome shotgun (WGS) entry which is preliminary data.</text>
</comment>
<dbReference type="PROSITE" id="PS51257">
    <property type="entry name" value="PROKAR_LIPOPROTEIN"/>
    <property type="match status" value="1"/>
</dbReference>
<feature type="chain" id="PRO_5045920672" description="Lipoprotein" evidence="1">
    <location>
        <begin position="23"/>
        <end position="128"/>
    </location>
</feature>
<reference evidence="3" key="1">
    <citation type="submission" date="2023-07" db="EMBL/GenBank/DDBJ databases">
        <title>30 novel species of actinomycetes from the DSMZ collection.</title>
        <authorList>
            <person name="Nouioui I."/>
        </authorList>
    </citation>
    <scope>NUCLEOTIDE SEQUENCE [LARGE SCALE GENOMIC DNA]</scope>
    <source>
        <strain evidence="3">DSM 46792</strain>
    </source>
</reference>
<dbReference type="RefSeq" id="WP_311345591.1">
    <property type="nucleotide sequence ID" value="NZ_JAVREI010000008.1"/>
</dbReference>
<evidence type="ECO:0000256" key="1">
    <source>
        <dbReference type="SAM" id="SignalP"/>
    </source>
</evidence>
<dbReference type="EMBL" id="JAVREI010000008">
    <property type="protein sequence ID" value="MDT0276774.1"/>
    <property type="molecule type" value="Genomic_DNA"/>
</dbReference>
<protein>
    <recommendedName>
        <fullName evidence="4">Lipoprotein</fullName>
    </recommendedName>
</protein>
<accession>A0ABU2K9A7</accession>
<keyword evidence="1" id="KW-0732">Signal</keyword>
<organism evidence="2 3">
    <name type="scientific">Blastococcus goldschmidtiae</name>
    <dbReference type="NCBI Taxonomy" id="3075546"/>
    <lineage>
        <taxon>Bacteria</taxon>
        <taxon>Bacillati</taxon>
        <taxon>Actinomycetota</taxon>
        <taxon>Actinomycetes</taxon>
        <taxon>Geodermatophilales</taxon>
        <taxon>Geodermatophilaceae</taxon>
        <taxon>Blastococcus</taxon>
    </lineage>
</organism>
<evidence type="ECO:0008006" key="4">
    <source>
        <dbReference type="Google" id="ProtNLM"/>
    </source>
</evidence>
<evidence type="ECO:0000313" key="3">
    <source>
        <dbReference type="Proteomes" id="UP001183222"/>
    </source>
</evidence>
<evidence type="ECO:0000313" key="2">
    <source>
        <dbReference type="EMBL" id="MDT0276774.1"/>
    </source>
</evidence>
<gene>
    <name evidence="2" type="ORF">RM425_12755</name>
</gene>
<dbReference type="Proteomes" id="UP001183222">
    <property type="component" value="Unassembled WGS sequence"/>
</dbReference>